<keyword evidence="4" id="KW-0418">Kinase</keyword>
<dbReference type="InterPro" id="IPR001245">
    <property type="entry name" value="Ser-Thr/Tyr_kinase_cat_dom"/>
</dbReference>
<evidence type="ECO:0000313" key="5">
    <source>
        <dbReference type="Proteomes" id="UP000075243"/>
    </source>
</evidence>
<comment type="subcellular location">
    <subcellularLocation>
        <location evidence="1">Cell membrane</location>
        <topology evidence="1">Peripheral membrane protein</topology>
        <orientation evidence="1">Cytoplasmic side</orientation>
    </subcellularLocation>
</comment>
<dbReference type="PROSITE" id="PS50088">
    <property type="entry name" value="ANK_REPEAT"/>
    <property type="match status" value="1"/>
</dbReference>
<dbReference type="Pfam" id="PF23310">
    <property type="entry name" value="TPR_27"/>
    <property type="match status" value="1"/>
</dbReference>
<dbReference type="Proteomes" id="UP000075243">
    <property type="component" value="Chromosome 1"/>
</dbReference>
<dbReference type="GO" id="GO:0004709">
    <property type="term" value="F:MAP kinase kinase kinase activity"/>
    <property type="evidence" value="ECO:0007669"/>
    <property type="project" value="UniProtKB-EC"/>
</dbReference>
<gene>
    <name evidence="4" type="ORF">KK1_021267</name>
</gene>
<name>A0A151UCF7_CAJCA</name>
<dbReference type="EC" id="2.7.11.25" evidence="4"/>
<dbReference type="InterPro" id="IPR057136">
    <property type="entry name" value="At2g35280_TPR_dom"/>
</dbReference>
<dbReference type="Gramene" id="C.cajan_20651.t">
    <property type="protein sequence ID" value="C.cajan_20651.t"/>
    <property type="gene ID" value="C.cajan_20651"/>
</dbReference>
<dbReference type="Pfam" id="PF00023">
    <property type="entry name" value="Ank"/>
    <property type="match status" value="1"/>
</dbReference>
<dbReference type="InterPro" id="IPR000719">
    <property type="entry name" value="Prot_kinase_dom"/>
</dbReference>
<dbReference type="InterPro" id="IPR002110">
    <property type="entry name" value="Ankyrin_rpt"/>
</dbReference>
<sequence length="558" mass="64284">MSDKSFMLVQSFEWEPEWMAPEFLRGEPSNEKSDVYSFGVILWELVTMQQPWSGLSPAQWVQRKEASPCLMTFIIWKSNGKRQSVRRFPCKLKTSYSPLGNTGGAEFLDAAKDDHVYRHVSMENFASVSLLWFTREKESWFLKRCRESGNLEIAYREGMVQCFSSSATVRLGLENLKKAMLQGHHEAKYVYCMLLMCGEDEGERKEESEMAQIGIEYVLKNILTVRKPAPPVFPKGEYDLFSLDIDYHTALHVAACERFTEVVEYLLQKVAEVDAKDRWASTGVSVSEFQKQILLLHVVFALAWLIKTVTKEEEDKDASSSLKTKAEPPKSFIEARAVAWEEAEKAKYMARIGIWFPKNLNQTIIDRVVKGDEMECMKGDFFPKTISFLICADMFPSLYFKQKKRFDGSPRSSKITAFYGLKTPPYELNFIEGLNKQLEKDDILYGYTLDELVKVTYNNGNSFPEFNNAAGEKSVAFKCRVFQSTDDEKTMSDLTLLDVPFACIPLGMRGVIRLVVSSLAYVMMYEWKNWLHLNDESFSRQMMKKVYDLFILDLDVDK</sequence>
<dbReference type="EMBL" id="CM003603">
    <property type="protein sequence ID" value="KYP77003.1"/>
    <property type="molecule type" value="Genomic_DNA"/>
</dbReference>
<dbReference type="InterPro" id="IPR036770">
    <property type="entry name" value="Ankyrin_rpt-contain_sf"/>
</dbReference>
<reference evidence="4 5" key="1">
    <citation type="journal article" date="2012" name="Nat. Biotechnol.">
        <title>Draft genome sequence of pigeonpea (Cajanus cajan), an orphan legume crop of resource-poor farmers.</title>
        <authorList>
            <person name="Varshney R.K."/>
            <person name="Chen W."/>
            <person name="Li Y."/>
            <person name="Bharti A.K."/>
            <person name="Saxena R.K."/>
            <person name="Schlueter J.A."/>
            <person name="Donoghue M.T."/>
            <person name="Azam S."/>
            <person name="Fan G."/>
            <person name="Whaley A.M."/>
            <person name="Farmer A.D."/>
            <person name="Sheridan J."/>
            <person name="Iwata A."/>
            <person name="Tuteja R."/>
            <person name="Penmetsa R.V."/>
            <person name="Wu W."/>
            <person name="Upadhyaya H.D."/>
            <person name="Yang S.P."/>
            <person name="Shah T."/>
            <person name="Saxena K.B."/>
            <person name="Michael T."/>
            <person name="McCombie W.R."/>
            <person name="Yang B."/>
            <person name="Zhang G."/>
            <person name="Yang H."/>
            <person name="Wang J."/>
            <person name="Spillane C."/>
            <person name="Cook D.R."/>
            <person name="May G.D."/>
            <person name="Xu X."/>
            <person name="Jackson S.A."/>
        </authorList>
    </citation>
    <scope>NUCLEOTIDE SEQUENCE [LARGE SCALE GENOMIC DNA]</scope>
    <source>
        <strain evidence="5">cv. Asha</strain>
    </source>
</reference>
<evidence type="ECO:0000313" key="4">
    <source>
        <dbReference type="EMBL" id="KYP77003.1"/>
    </source>
</evidence>
<organism evidence="4 5">
    <name type="scientific">Cajanus cajan</name>
    <name type="common">Pigeon pea</name>
    <name type="synonym">Cajanus indicus</name>
    <dbReference type="NCBI Taxonomy" id="3821"/>
    <lineage>
        <taxon>Eukaryota</taxon>
        <taxon>Viridiplantae</taxon>
        <taxon>Streptophyta</taxon>
        <taxon>Embryophyta</taxon>
        <taxon>Tracheophyta</taxon>
        <taxon>Spermatophyta</taxon>
        <taxon>Magnoliopsida</taxon>
        <taxon>eudicotyledons</taxon>
        <taxon>Gunneridae</taxon>
        <taxon>Pentapetalae</taxon>
        <taxon>rosids</taxon>
        <taxon>fabids</taxon>
        <taxon>Fabales</taxon>
        <taxon>Fabaceae</taxon>
        <taxon>Papilionoideae</taxon>
        <taxon>50 kb inversion clade</taxon>
        <taxon>NPAAA clade</taxon>
        <taxon>indigoferoid/millettioid clade</taxon>
        <taxon>Phaseoleae</taxon>
        <taxon>Cajanus</taxon>
    </lineage>
</organism>
<dbReference type="GO" id="GO:0005524">
    <property type="term" value="F:ATP binding"/>
    <property type="evidence" value="ECO:0007669"/>
    <property type="project" value="InterPro"/>
</dbReference>
<protein>
    <submittedName>
        <fullName evidence="4">Serine/threonine-protein kinase CTR1</fullName>
        <ecNumber evidence="4">2.7.11.25</ecNumber>
    </submittedName>
</protein>
<evidence type="ECO:0000256" key="1">
    <source>
        <dbReference type="ARBA" id="ARBA00004413"/>
    </source>
</evidence>
<evidence type="ECO:0000259" key="3">
    <source>
        <dbReference type="PROSITE" id="PS50011"/>
    </source>
</evidence>
<proteinExistence type="predicted"/>
<dbReference type="SMART" id="SM00248">
    <property type="entry name" value="ANK"/>
    <property type="match status" value="1"/>
</dbReference>
<evidence type="ECO:0000256" key="2">
    <source>
        <dbReference type="PROSITE-ProRule" id="PRU00023"/>
    </source>
</evidence>
<keyword evidence="5" id="KW-1185">Reference proteome</keyword>
<feature type="repeat" description="ANK" evidence="2">
    <location>
        <begin position="246"/>
        <end position="278"/>
    </location>
</feature>
<dbReference type="PROSITE" id="PS50297">
    <property type="entry name" value="ANK_REP_REGION"/>
    <property type="match status" value="1"/>
</dbReference>
<accession>A0A151UCF7</accession>
<dbReference type="AlphaFoldDB" id="A0A151UCF7"/>
<dbReference type="SUPFAM" id="SSF48403">
    <property type="entry name" value="Ankyrin repeat"/>
    <property type="match status" value="1"/>
</dbReference>
<dbReference type="PROSITE" id="PS50011">
    <property type="entry name" value="PROTEIN_KINASE_DOM"/>
    <property type="match status" value="1"/>
</dbReference>
<dbReference type="InterPro" id="IPR011009">
    <property type="entry name" value="Kinase-like_dom_sf"/>
</dbReference>
<dbReference type="Gene3D" id="1.10.510.10">
    <property type="entry name" value="Transferase(Phosphotransferase) domain 1"/>
    <property type="match status" value="1"/>
</dbReference>
<dbReference type="InterPro" id="IPR040338">
    <property type="entry name" value="At1g67623-like"/>
</dbReference>
<keyword evidence="2" id="KW-0040">ANK repeat</keyword>
<dbReference type="PANTHER" id="PTHR33784:SF47">
    <property type="entry name" value="F-BOX PLANT-LIKE PROTEIN"/>
    <property type="match status" value="1"/>
</dbReference>
<keyword evidence="4" id="KW-0808">Transferase</keyword>
<dbReference type="SUPFAM" id="SSF56112">
    <property type="entry name" value="Protein kinase-like (PK-like)"/>
    <property type="match status" value="1"/>
</dbReference>
<dbReference type="Pfam" id="PF07714">
    <property type="entry name" value="PK_Tyr_Ser-Thr"/>
    <property type="match status" value="1"/>
</dbReference>
<feature type="domain" description="Protein kinase" evidence="3">
    <location>
        <begin position="1"/>
        <end position="188"/>
    </location>
</feature>
<dbReference type="GO" id="GO:0005886">
    <property type="term" value="C:plasma membrane"/>
    <property type="evidence" value="ECO:0007669"/>
    <property type="project" value="UniProtKB-SubCell"/>
</dbReference>
<dbReference type="PANTHER" id="PTHR33784">
    <property type="entry name" value="OS05G0482100 PROTEIN"/>
    <property type="match status" value="1"/>
</dbReference>
<dbReference type="Gene3D" id="1.25.40.20">
    <property type="entry name" value="Ankyrin repeat-containing domain"/>
    <property type="match status" value="1"/>
</dbReference>